<evidence type="ECO:0000256" key="4">
    <source>
        <dbReference type="ARBA" id="ARBA00022989"/>
    </source>
</evidence>
<dbReference type="PRINTS" id="PR01490">
    <property type="entry name" value="RTXTOXIND"/>
</dbReference>
<keyword evidence="6" id="KW-0175">Coiled coil</keyword>
<dbReference type="RefSeq" id="WP_083625996.1">
    <property type="nucleotide sequence ID" value="NZ_LR734883.1"/>
</dbReference>
<dbReference type="PANTHER" id="PTHR30386:SF26">
    <property type="entry name" value="TRANSPORT PROTEIN COMB"/>
    <property type="match status" value="1"/>
</dbReference>
<keyword evidence="9" id="KW-1185">Reference proteome</keyword>
<dbReference type="InterPro" id="IPR050739">
    <property type="entry name" value="MFP"/>
</dbReference>
<dbReference type="Gene3D" id="1.10.287.470">
    <property type="entry name" value="Helix hairpin bin"/>
    <property type="match status" value="1"/>
</dbReference>
<organism evidence="8 9">
    <name type="scientific">Planktothrix serta PCC 8927</name>
    <dbReference type="NCBI Taxonomy" id="671068"/>
    <lineage>
        <taxon>Bacteria</taxon>
        <taxon>Bacillati</taxon>
        <taxon>Cyanobacteriota</taxon>
        <taxon>Cyanophyceae</taxon>
        <taxon>Oscillatoriophycideae</taxon>
        <taxon>Oscillatoriales</taxon>
        <taxon>Microcoleaceae</taxon>
        <taxon>Planktothrix</taxon>
    </lineage>
</organism>
<comment type="similarity">
    <text evidence="2">Belongs to the membrane fusion protein (MFP) (TC 8.A.1) family.</text>
</comment>
<evidence type="ECO:0000256" key="2">
    <source>
        <dbReference type="ARBA" id="ARBA00009477"/>
    </source>
</evidence>
<evidence type="ECO:0000259" key="7">
    <source>
        <dbReference type="Pfam" id="PF26002"/>
    </source>
</evidence>
<evidence type="ECO:0000256" key="5">
    <source>
        <dbReference type="ARBA" id="ARBA00023136"/>
    </source>
</evidence>
<dbReference type="PANTHER" id="PTHR30386">
    <property type="entry name" value="MEMBRANE FUSION SUBUNIT OF EMRAB-TOLC MULTIDRUG EFFLUX PUMP"/>
    <property type="match status" value="1"/>
</dbReference>
<protein>
    <submittedName>
        <fullName evidence="8">Secretion protein HlyD</fullName>
    </submittedName>
</protein>
<dbReference type="SUPFAM" id="SSF111369">
    <property type="entry name" value="HlyD-like secretion proteins"/>
    <property type="match status" value="1"/>
</dbReference>
<reference evidence="8" key="1">
    <citation type="submission" date="2019-10" db="EMBL/GenBank/DDBJ databases">
        <authorList>
            <consortium name="Genoscope - CEA"/>
            <person name="William W."/>
        </authorList>
    </citation>
    <scope>NUCLEOTIDE SEQUENCE [LARGE SCALE GENOMIC DNA]</scope>
    <source>
        <strain evidence="8">BBR_PRJEB10992</strain>
    </source>
</reference>
<accession>A0A7Z9BZM5</accession>
<dbReference type="AlphaFoldDB" id="A0A7Z9BZM5"/>
<proteinExistence type="inferred from homology"/>
<dbReference type="GO" id="GO:0016020">
    <property type="term" value="C:membrane"/>
    <property type="evidence" value="ECO:0007669"/>
    <property type="project" value="UniProtKB-SubCell"/>
</dbReference>
<evidence type="ECO:0000313" key="8">
    <source>
        <dbReference type="EMBL" id="VXD24580.1"/>
    </source>
</evidence>
<name>A0A7Z9BZM5_9CYAN</name>
<gene>
    <name evidence="8" type="ORF">PL8927_830009</name>
</gene>
<keyword evidence="4" id="KW-1133">Transmembrane helix</keyword>
<evidence type="ECO:0000256" key="6">
    <source>
        <dbReference type="SAM" id="Coils"/>
    </source>
</evidence>
<feature type="domain" description="AprE-like beta-barrel" evidence="7">
    <location>
        <begin position="450"/>
        <end position="537"/>
    </location>
</feature>
<keyword evidence="5" id="KW-0472">Membrane</keyword>
<keyword evidence="3" id="KW-0812">Transmembrane</keyword>
<dbReference type="Gene3D" id="2.40.30.170">
    <property type="match status" value="1"/>
</dbReference>
<dbReference type="Proteomes" id="UP000184550">
    <property type="component" value="Unassembled WGS sequence"/>
</dbReference>
<comment type="caution">
    <text evidence="8">The sequence shown here is derived from an EMBL/GenBank/DDBJ whole genome shotgun (WGS) entry which is preliminary data.</text>
</comment>
<evidence type="ECO:0000256" key="3">
    <source>
        <dbReference type="ARBA" id="ARBA00022692"/>
    </source>
</evidence>
<dbReference type="OrthoDB" id="9775513at2"/>
<dbReference type="InterPro" id="IPR058982">
    <property type="entry name" value="Beta-barrel_AprE"/>
</dbReference>
<dbReference type="EMBL" id="CZCU02000161">
    <property type="protein sequence ID" value="VXD24580.1"/>
    <property type="molecule type" value="Genomic_DNA"/>
</dbReference>
<sequence>MKPHKLFSSFKTNIDHHPDPRLSITTPEEYLQDLEFSLEKTEQTDQIYGGIAGSVPFPGLTPPVTDVAPKKSPHLPNVPAPKADWSSALQSLLDQPPASFPLQLMLGGFIFCVAFVAWGYFGTVDEVGQARGQLAPQGKVFKIHPVELGKVSQIPIKEGQTVKKGEVLAELDRQIATTELTRLQQQLTSFKAELTQKQGLIERIHLEAQTQSAIARAQIQAQQASIERVKSQIASNQRLLNQLNFEAKVTQERVESLQPLKAETQTLIEKLQEGELAAQERLERLQPLLESGAISKDLLFQAEQNLRDQQRAIVQAQLSEKNSTQEQIFQAEQTFRDRQRLITQSQGELKQSQVEIERLNAELAQRQAEAKTIQVETQQKIQQTELEVTQLQAQIKDTQNLIATAEAKLQERYLYSPVDGIVSTLNVFNKGEVIQPGQTVAEITPKNAPLILTASLPNDKAGFVKTGMSVKVKFDAYPYQNYGVFEGIVNSISPDAKVDEGVGSVYKLEIVLKKDYILQQEQKIKLKPGQTASADIIIRRRRILDILLNPILQLQKSGIDL</sequence>
<feature type="coiled-coil region" evidence="6">
    <location>
        <begin position="299"/>
        <end position="408"/>
    </location>
</feature>
<evidence type="ECO:0000313" key="9">
    <source>
        <dbReference type="Proteomes" id="UP000184550"/>
    </source>
</evidence>
<dbReference type="Gene3D" id="2.40.50.100">
    <property type="match status" value="2"/>
</dbReference>
<evidence type="ECO:0000256" key="1">
    <source>
        <dbReference type="ARBA" id="ARBA00004167"/>
    </source>
</evidence>
<comment type="subcellular location">
    <subcellularLocation>
        <location evidence="1">Membrane</location>
        <topology evidence="1">Single-pass membrane protein</topology>
    </subcellularLocation>
</comment>
<dbReference type="Pfam" id="PF26002">
    <property type="entry name" value="Beta-barrel_AprE"/>
    <property type="match status" value="1"/>
</dbReference>